<name>A0ABV5AQJ5_9BACL</name>
<dbReference type="InterPro" id="IPR018246">
    <property type="entry name" value="AP_endonuc_F2_Zn_BS"/>
</dbReference>
<comment type="cofactor">
    <cofactor evidence="1">
        <name>Zn(2+)</name>
        <dbReference type="ChEBI" id="CHEBI:29105"/>
    </cofactor>
</comment>
<dbReference type="CDD" id="cd00019">
    <property type="entry name" value="AP2Ec"/>
    <property type="match status" value="1"/>
</dbReference>
<evidence type="ECO:0000256" key="7">
    <source>
        <dbReference type="ARBA" id="ARBA00022833"/>
    </source>
</evidence>
<evidence type="ECO:0000259" key="9">
    <source>
        <dbReference type="Pfam" id="PF01261"/>
    </source>
</evidence>
<keyword evidence="11" id="KW-1185">Reference proteome</keyword>
<evidence type="ECO:0000313" key="10">
    <source>
        <dbReference type="EMBL" id="MFB5265466.1"/>
    </source>
</evidence>
<dbReference type="PROSITE" id="PS00730">
    <property type="entry name" value="AP_NUCLEASE_F2_2"/>
    <property type="match status" value="1"/>
</dbReference>
<feature type="domain" description="Xylose isomerase-like TIM barrel" evidence="9">
    <location>
        <begin position="22"/>
        <end position="281"/>
    </location>
</feature>
<dbReference type="InterPro" id="IPR001719">
    <property type="entry name" value="AP_endonuc_2"/>
</dbReference>
<dbReference type="EC" id="3.1.21.2" evidence="10"/>
<evidence type="ECO:0000256" key="5">
    <source>
        <dbReference type="ARBA" id="ARBA00022763"/>
    </source>
</evidence>
<evidence type="ECO:0000256" key="4">
    <source>
        <dbReference type="ARBA" id="ARBA00022723"/>
    </source>
</evidence>
<dbReference type="Pfam" id="PF01261">
    <property type="entry name" value="AP_endonuc_2"/>
    <property type="match status" value="1"/>
</dbReference>
<dbReference type="PROSITE" id="PS00731">
    <property type="entry name" value="AP_NUCLEASE_F2_3"/>
    <property type="match status" value="1"/>
</dbReference>
<dbReference type="InterPro" id="IPR013022">
    <property type="entry name" value="Xyl_isomerase-like_TIM-brl"/>
</dbReference>
<accession>A0ABV5AQJ5</accession>
<proteinExistence type="inferred from homology"/>
<protein>
    <submittedName>
        <fullName evidence="10">Deoxyribonuclease IV</fullName>
        <ecNumber evidence="10">3.1.21.2</ecNumber>
    </submittedName>
</protein>
<dbReference type="RefSeq" id="WP_375353148.1">
    <property type="nucleotide sequence ID" value="NZ_JBHHMI010000001.1"/>
</dbReference>
<keyword evidence="8" id="KW-0234">DNA repair</keyword>
<sequence length="286" mass="31470">MKPDWYLGAHVSTRGGFYKAAQRAREAGALSFQYFPKNPRSLALKMPDASDAEACRDYCADHHLISIAHSPYPVNPAAGTSRGEAAYALMVASLLNDLEIAEACGSVGIVVHFGHLRSSDPLEGYKNIIGCLDAVLDRWTGKAKILLENQAGDHGSMGTTLEEMVQIRSLSKFPERVGFCLDTCHAFAAGLWNGGMDEILLDKGVQLGYWDALCAVHLNDSRYPGGQRKDRHTRVGTGYIGELGFRWLLGQRPFQHIPLIMETEPGSDGTHRADIRKVREWAEASR</sequence>
<evidence type="ECO:0000313" key="11">
    <source>
        <dbReference type="Proteomes" id="UP001580346"/>
    </source>
</evidence>
<dbReference type="PROSITE" id="PS51432">
    <property type="entry name" value="AP_NUCLEASE_F2_4"/>
    <property type="match status" value="1"/>
</dbReference>
<gene>
    <name evidence="10" type="ORF">ACE41H_01495</name>
</gene>
<reference evidence="10 11" key="1">
    <citation type="submission" date="2024-09" db="EMBL/GenBank/DDBJ databases">
        <title>Paenibacillus zeirhizospherea sp. nov., isolated from surface of the maize (Zea mays) roots in a horticulture field, Hungary.</title>
        <authorList>
            <person name="Marton D."/>
            <person name="Farkas M."/>
            <person name="Bedics A."/>
            <person name="Toth E."/>
            <person name="Tancsics A."/>
            <person name="Boka K."/>
            <person name="Maroti G."/>
            <person name="Kriszt B."/>
            <person name="Cserhati M."/>
        </authorList>
    </citation>
    <scope>NUCLEOTIDE SEQUENCE [LARGE SCALE GENOMIC DNA]</scope>
    <source>
        <strain evidence="10 11">KCTC 33519</strain>
    </source>
</reference>
<dbReference type="NCBIfam" id="TIGR00587">
    <property type="entry name" value="nfo"/>
    <property type="match status" value="1"/>
</dbReference>
<evidence type="ECO:0000256" key="1">
    <source>
        <dbReference type="ARBA" id="ARBA00001947"/>
    </source>
</evidence>
<keyword evidence="4" id="KW-0479">Metal-binding</keyword>
<evidence type="ECO:0000256" key="6">
    <source>
        <dbReference type="ARBA" id="ARBA00022801"/>
    </source>
</evidence>
<dbReference type="EMBL" id="JBHHMI010000001">
    <property type="protein sequence ID" value="MFB5265466.1"/>
    <property type="molecule type" value="Genomic_DNA"/>
</dbReference>
<keyword evidence="3" id="KW-0540">Nuclease</keyword>
<organism evidence="10 11">
    <name type="scientific">Paenibacillus enshidis</name>
    <dbReference type="NCBI Taxonomy" id="1458439"/>
    <lineage>
        <taxon>Bacteria</taxon>
        <taxon>Bacillati</taxon>
        <taxon>Bacillota</taxon>
        <taxon>Bacilli</taxon>
        <taxon>Bacillales</taxon>
        <taxon>Paenibacillaceae</taxon>
        <taxon>Paenibacillus</taxon>
    </lineage>
</organism>
<dbReference type="Proteomes" id="UP001580346">
    <property type="component" value="Unassembled WGS sequence"/>
</dbReference>
<dbReference type="InterPro" id="IPR036237">
    <property type="entry name" value="Xyl_isomerase-like_sf"/>
</dbReference>
<keyword evidence="5" id="KW-0227">DNA damage</keyword>
<keyword evidence="6 10" id="KW-0378">Hydrolase</keyword>
<dbReference type="SMART" id="SM00518">
    <property type="entry name" value="AP2Ec"/>
    <property type="match status" value="1"/>
</dbReference>
<dbReference type="GO" id="GO:0008833">
    <property type="term" value="F:deoxyribonuclease IV (phage-T4-induced) activity"/>
    <property type="evidence" value="ECO:0007669"/>
    <property type="project" value="UniProtKB-EC"/>
</dbReference>
<dbReference type="PANTHER" id="PTHR21445:SF0">
    <property type="entry name" value="APURINIC-APYRIMIDINIC ENDONUCLEASE"/>
    <property type="match status" value="1"/>
</dbReference>
<keyword evidence="7" id="KW-0862">Zinc</keyword>
<comment type="similarity">
    <text evidence="2">Belongs to the AP endonuclease 2 family.</text>
</comment>
<dbReference type="Gene3D" id="3.20.20.150">
    <property type="entry name" value="Divalent-metal-dependent TIM barrel enzymes"/>
    <property type="match status" value="1"/>
</dbReference>
<dbReference type="PANTHER" id="PTHR21445">
    <property type="entry name" value="ENDONUCLEASE IV ENDODEOXYRIBONUCLEASE IV"/>
    <property type="match status" value="1"/>
</dbReference>
<evidence type="ECO:0000256" key="3">
    <source>
        <dbReference type="ARBA" id="ARBA00022722"/>
    </source>
</evidence>
<dbReference type="SUPFAM" id="SSF51658">
    <property type="entry name" value="Xylose isomerase-like"/>
    <property type="match status" value="1"/>
</dbReference>
<evidence type="ECO:0000256" key="2">
    <source>
        <dbReference type="ARBA" id="ARBA00005340"/>
    </source>
</evidence>
<comment type="caution">
    <text evidence="10">The sequence shown here is derived from an EMBL/GenBank/DDBJ whole genome shotgun (WGS) entry which is preliminary data.</text>
</comment>
<evidence type="ECO:0000256" key="8">
    <source>
        <dbReference type="ARBA" id="ARBA00023204"/>
    </source>
</evidence>